<sequence>MSADELQRWKQWCADRTRSVTSTPGNLTLVSYQALGDQWAPIEGAVEASARVADGEGIWLRTPEGYGVTVDGEPVAGEVFVGRLRAGTGPVVRREHFAYEVFSLDGSDYELRVYDEYSDALDNFGGIEVYDYAPEFLLTGEFHAYGATDAVPWAFTRSVDTGHVKQVPGTVMVSISGVRHELVAFLDGSELVIVFADATTGAESYAPGRFLRTQVTGDRSSVSVDFNRAFIPPCGFSDFYSCPIPPPQNKLALAVRAGERRVCWQRPRY</sequence>
<dbReference type="InterPro" id="IPR012467">
    <property type="entry name" value="DUF1684"/>
</dbReference>
<dbReference type="PANTHER" id="PTHR41913">
    <property type="entry name" value="DUF1684 DOMAIN-CONTAINING PROTEIN"/>
    <property type="match status" value="1"/>
</dbReference>
<accession>A0ABN2C852</accession>
<evidence type="ECO:0000313" key="1">
    <source>
        <dbReference type="EMBL" id="GAA1553340.1"/>
    </source>
</evidence>
<gene>
    <name evidence="1" type="ORF">GCM10009789_03550</name>
</gene>
<dbReference type="RefSeq" id="WP_344208989.1">
    <property type="nucleotide sequence ID" value="NZ_BAAAOS010000005.1"/>
</dbReference>
<dbReference type="PANTHER" id="PTHR41913:SF1">
    <property type="entry name" value="DUF1684 DOMAIN-CONTAINING PROTEIN"/>
    <property type="match status" value="1"/>
</dbReference>
<dbReference type="Pfam" id="PF07920">
    <property type="entry name" value="DUF1684"/>
    <property type="match status" value="1"/>
</dbReference>
<evidence type="ECO:0000313" key="2">
    <source>
        <dbReference type="Proteomes" id="UP001500393"/>
    </source>
</evidence>
<organism evidence="1 2">
    <name type="scientific">Kribbella sancticallisti</name>
    <dbReference type="NCBI Taxonomy" id="460087"/>
    <lineage>
        <taxon>Bacteria</taxon>
        <taxon>Bacillati</taxon>
        <taxon>Actinomycetota</taxon>
        <taxon>Actinomycetes</taxon>
        <taxon>Propionibacteriales</taxon>
        <taxon>Kribbellaceae</taxon>
        <taxon>Kribbella</taxon>
    </lineage>
</organism>
<reference evidence="1 2" key="1">
    <citation type="journal article" date="2019" name="Int. J. Syst. Evol. Microbiol.">
        <title>The Global Catalogue of Microorganisms (GCM) 10K type strain sequencing project: providing services to taxonomists for standard genome sequencing and annotation.</title>
        <authorList>
            <consortium name="The Broad Institute Genomics Platform"/>
            <consortium name="The Broad Institute Genome Sequencing Center for Infectious Disease"/>
            <person name="Wu L."/>
            <person name="Ma J."/>
        </authorList>
    </citation>
    <scope>NUCLEOTIDE SEQUENCE [LARGE SCALE GENOMIC DNA]</scope>
    <source>
        <strain evidence="1 2">JCM 14969</strain>
    </source>
</reference>
<proteinExistence type="predicted"/>
<dbReference type="EMBL" id="BAAAOS010000005">
    <property type="protein sequence ID" value="GAA1553340.1"/>
    <property type="molecule type" value="Genomic_DNA"/>
</dbReference>
<comment type="caution">
    <text evidence="1">The sequence shown here is derived from an EMBL/GenBank/DDBJ whole genome shotgun (WGS) entry which is preliminary data.</text>
</comment>
<protein>
    <submittedName>
        <fullName evidence="1">DUF1684 domain-containing protein</fullName>
    </submittedName>
</protein>
<name>A0ABN2C852_9ACTN</name>
<dbReference type="Proteomes" id="UP001500393">
    <property type="component" value="Unassembled WGS sequence"/>
</dbReference>
<keyword evidence="2" id="KW-1185">Reference proteome</keyword>